<evidence type="ECO:0008006" key="3">
    <source>
        <dbReference type="Google" id="ProtNLM"/>
    </source>
</evidence>
<dbReference type="RefSeq" id="WP_301724343.1">
    <property type="nucleotide sequence ID" value="NZ_JAUJWV010000002.1"/>
</dbReference>
<comment type="caution">
    <text evidence="1">The sequence shown here is derived from an EMBL/GenBank/DDBJ whole genome shotgun (WGS) entry which is preliminary data.</text>
</comment>
<sequence length="281" mass="32586">MEIVDTVPYFLKNYKPSVDFLKTYYAEYPEVFEEYFPRHCQNTDARHERSIDRYDAHFQAIEQVHQQMPLIVQETVNTYREMYSLNFPVQVNLLVGGFGSNAYTHRMFIPDISFAMEKLSPNPEHLKVIVAHEFGHAAQNILSDQTGIDWEVVEWTNPFIWLNQEGAATHFSRKIVKGVNPSVYFSYEDGGENWLNFAKANEREIIKAFAKDVEELSPQALFKEWFSINGGATFGHSRLAYFIGDRFVQGQIEQLGEIEAIVAWKDANYKEEVAAWVNAYK</sequence>
<gene>
    <name evidence="1" type="ORF">QWY14_13300</name>
</gene>
<name>A0ABT8N4H5_9BACL</name>
<organism evidence="1 2">
    <name type="scientific">Planococcus shixiaomingii</name>
    <dbReference type="NCBI Taxonomy" id="3058393"/>
    <lineage>
        <taxon>Bacteria</taxon>
        <taxon>Bacillati</taxon>
        <taxon>Bacillota</taxon>
        <taxon>Bacilli</taxon>
        <taxon>Bacillales</taxon>
        <taxon>Caryophanaceae</taxon>
        <taxon>Planococcus</taxon>
    </lineage>
</organism>
<keyword evidence="2" id="KW-1185">Reference proteome</keyword>
<dbReference type="EMBL" id="JAUJWV010000002">
    <property type="protein sequence ID" value="MDN7242784.1"/>
    <property type="molecule type" value="Genomic_DNA"/>
</dbReference>
<protein>
    <recommendedName>
        <fullName evidence="3">Aminopeptidase</fullName>
    </recommendedName>
</protein>
<evidence type="ECO:0000313" key="1">
    <source>
        <dbReference type="EMBL" id="MDN7242784.1"/>
    </source>
</evidence>
<dbReference type="Proteomes" id="UP001172055">
    <property type="component" value="Unassembled WGS sequence"/>
</dbReference>
<proteinExistence type="predicted"/>
<accession>A0ABT8N4H5</accession>
<dbReference type="Pfam" id="PF18958">
    <property type="entry name" value="DUF5700"/>
    <property type="match status" value="1"/>
</dbReference>
<dbReference type="InterPro" id="IPR043754">
    <property type="entry name" value="DUF5700"/>
</dbReference>
<evidence type="ECO:0000313" key="2">
    <source>
        <dbReference type="Proteomes" id="UP001172055"/>
    </source>
</evidence>
<reference evidence="1 2" key="1">
    <citation type="submission" date="2023-06" db="EMBL/GenBank/DDBJ databases">
        <title>Novel species in genus Planococcus.</title>
        <authorList>
            <person name="Ning S."/>
        </authorList>
    </citation>
    <scope>NUCLEOTIDE SEQUENCE [LARGE SCALE GENOMIC DNA]</scope>
    <source>
        <strain evidence="1 2">N028</strain>
    </source>
</reference>